<keyword evidence="3" id="KW-0808">Transferase</keyword>
<dbReference type="PROSITE" id="PS50011">
    <property type="entry name" value="PROTEIN_KINASE_DOM"/>
    <property type="match status" value="1"/>
</dbReference>
<dbReference type="EMBL" id="LKHV01000003">
    <property type="protein sequence ID" value="KRG19283.1"/>
    <property type="molecule type" value="Genomic_DNA"/>
</dbReference>
<sequence length="656" mass="74462">MLFWVYTLLSGTSSSSDQNFESSSTIAPASLSEEARQLIQEQVIRQKLELGHVYSIEIEDPESTRLQNYNIIYTYNFQTGKNCLFLLSRSIGKGGQGEVLLAENLETRKYIAVKIHPDSISADEDRDQERKMLREFNRFVGIAQNQEGLHCTLMDYVRSIKLFDLLYERDHNYIEDSIEHFSKKEKLPLLKRAELIMHALACVVEFHIRGIAHRDIKTDNFVAELPLNTGLNPLVLIDVGSAYRYRKISEEDIVKLDKTNRSTKGYAAPEMDLPPAQRPFITGATDLFSLGVVIAEILTQINFQKVLRAQLLLIEEIEHFDRNLTIDEIRHLLSDVFCESFVKPTMYEQVLNPDATALVQFLHRLLIRCTNEDPAKRPELEELIILQSELRKLYGKYEISEKYTNPHYMQNILAARRLRARRAEGLPSAETNNSSVRRYIPDSPKRSAHSQALKLSQESLSSSSLRLNIPSSPPLLLSSSVHSSLEEDADMQHSSSPLIFSEQRRRSYTGESHPRRGKSIKPIVSSDADDFSFDLERSPKKERKKNDKTPPLTKRTTLSGLTKKFRGLGLSFSPHHHSVESESSPVDLESVSSAAEILPRSTVVRMTETRPSSVPVLRLDDILGDGVIDESVPTSSPIDTREAKESKDKKAKSKKK</sequence>
<dbReference type="AlphaFoldDB" id="A0A0Q9YTB6"/>
<dbReference type="Gene3D" id="3.30.200.20">
    <property type="entry name" value="Phosphorylase Kinase, domain 1"/>
    <property type="match status" value="1"/>
</dbReference>
<dbReference type="SUPFAM" id="SSF56112">
    <property type="entry name" value="Protein kinase-like (PK-like)"/>
    <property type="match status" value="1"/>
</dbReference>
<dbReference type="InterPro" id="IPR011009">
    <property type="entry name" value="Kinase-like_dom_sf"/>
</dbReference>
<evidence type="ECO:0000313" key="3">
    <source>
        <dbReference type="EMBL" id="KRG19283.1"/>
    </source>
</evidence>
<dbReference type="Pfam" id="PF00069">
    <property type="entry name" value="Pkinase"/>
    <property type="match status" value="1"/>
</dbReference>
<dbReference type="OrthoDB" id="5633255at2"/>
<accession>A0A0Q9YTB6</accession>
<evidence type="ECO:0000256" key="1">
    <source>
        <dbReference type="SAM" id="MobiDB-lite"/>
    </source>
</evidence>
<reference evidence="3" key="1">
    <citation type="submission" date="2015-09" db="EMBL/GenBank/DDBJ databases">
        <title>Draft Genome Sequences of Two Novel Amoeba-resistant Intranuclear Bacteria, Candidatus Berkiella cookevillensis and Candidatus Berkiella aquae.</title>
        <authorList>
            <person name="Mehari Y.T."/>
            <person name="Arivett B.A."/>
            <person name="Farone A.L."/>
            <person name="Gunderson J.H."/>
            <person name="Farone M.B."/>
        </authorList>
    </citation>
    <scope>NUCLEOTIDE SEQUENCE [LARGE SCALE GENOMIC DNA]</scope>
    <source>
        <strain evidence="3">CC99</strain>
    </source>
</reference>
<keyword evidence="3" id="KW-0418">Kinase</keyword>
<feature type="compositionally biased region" description="Basic and acidic residues" evidence="1">
    <location>
        <begin position="639"/>
        <end position="648"/>
    </location>
</feature>
<organism evidence="3">
    <name type="scientific">Candidatus Berkiella cookevillensis</name>
    <dbReference type="NCBI Taxonomy" id="437022"/>
    <lineage>
        <taxon>Bacteria</taxon>
        <taxon>Pseudomonadati</taxon>
        <taxon>Pseudomonadota</taxon>
        <taxon>Gammaproteobacteria</taxon>
        <taxon>Candidatus Berkiellales</taxon>
        <taxon>Candidatus Berkiellaceae</taxon>
        <taxon>Candidatus Berkiella</taxon>
    </lineage>
</organism>
<feature type="region of interest" description="Disordered" evidence="1">
    <location>
        <begin position="425"/>
        <end position="455"/>
    </location>
</feature>
<dbReference type="Proteomes" id="UP000051494">
    <property type="component" value="Unassembled WGS sequence"/>
</dbReference>
<evidence type="ECO:0000313" key="5">
    <source>
        <dbReference type="Proteomes" id="UP000051494"/>
    </source>
</evidence>
<dbReference type="STRING" id="437022.CC99x_00805"/>
<dbReference type="InterPro" id="IPR000719">
    <property type="entry name" value="Prot_kinase_dom"/>
</dbReference>
<dbReference type="GO" id="GO:0005524">
    <property type="term" value="F:ATP binding"/>
    <property type="evidence" value="ECO:0007669"/>
    <property type="project" value="InterPro"/>
</dbReference>
<name>A0A0Q9YTB6_9GAMM</name>
<keyword evidence="5" id="KW-1185">Reference proteome</keyword>
<feature type="region of interest" description="Disordered" evidence="1">
    <location>
        <begin position="627"/>
        <end position="656"/>
    </location>
</feature>
<dbReference type="PANTHER" id="PTHR44167">
    <property type="entry name" value="OVARIAN-SPECIFIC SERINE/THREONINE-PROTEIN KINASE LOK-RELATED"/>
    <property type="match status" value="1"/>
</dbReference>
<dbReference type="Gene3D" id="1.10.510.10">
    <property type="entry name" value="Transferase(Phosphotransferase) domain 1"/>
    <property type="match status" value="1"/>
</dbReference>
<dbReference type="SMART" id="SM00220">
    <property type="entry name" value="S_TKc"/>
    <property type="match status" value="1"/>
</dbReference>
<reference evidence="4" key="3">
    <citation type="submission" date="2021-06" db="EMBL/GenBank/DDBJ databases">
        <title>Genomic Description and Analysis of Intracellular Bacteria, Candidatus Berkiella cookevillensis and Candidatus Berkiella aquae.</title>
        <authorList>
            <person name="Kidane D.T."/>
            <person name="Mehari Y.T."/>
            <person name="Rice F.C."/>
            <person name="Arivett B.A."/>
            <person name="Farone A.L."/>
            <person name="Berk S.G."/>
            <person name="Farone M.B."/>
        </authorList>
    </citation>
    <scope>NUCLEOTIDE SEQUENCE</scope>
    <source>
        <strain evidence="4">CC99</strain>
    </source>
</reference>
<feature type="region of interest" description="Disordered" evidence="1">
    <location>
        <begin position="487"/>
        <end position="555"/>
    </location>
</feature>
<dbReference type="EC" id="2.7.11.1" evidence="3"/>
<gene>
    <name evidence="3" type="primary">pknD</name>
    <name evidence="3" type="ORF">CC99x_00805</name>
    <name evidence="4" type="ORF">CC99x_008255</name>
</gene>
<feature type="compositionally biased region" description="Basic and acidic residues" evidence="1">
    <location>
        <begin position="534"/>
        <end position="548"/>
    </location>
</feature>
<dbReference type="RefSeq" id="WP_057623939.1">
    <property type="nucleotide sequence ID" value="NZ_LKHV02000001.1"/>
</dbReference>
<protein>
    <submittedName>
        <fullName evidence="3 4">Protein kinase</fullName>
        <ecNumber evidence="3">2.7.11.1</ecNumber>
    </submittedName>
</protein>
<feature type="domain" description="Protein kinase" evidence="2">
    <location>
        <begin position="85"/>
        <end position="390"/>
    </location>
</feature>
<dbReference type="PANTHER" id="PTHR44167:SF30">
    <property type="entry name" value="PHOSPHORYLASE KINASE"/>
    <property type="match status" value="1"/>
</dbReference>
<reference evidence="4" key="2">
    <citation type="journal article" date="2016" name="Genome Announc.">
        <title>Draft Genome Sequences of Two Novel Amoeba-Resistant Intranuclear Bacteria, 'Candidatus Berkiella cookevillensis' and 'Candidatus Berkiella aquae'.</title>
        <authorList>
            <person name="Mehari Y.T."/>
            <person name="Arivett B.A."/>
            <person name="Farone A.L."/>
            <person name="Gunderson J.H."/>
            <person name="Farone M.B."/>
        </authorList>
    </citation>
    <scope>NUCLEOTIDE SEQUENCE</scope>
    <source>
        <strain evidence="4">CC99</strain>
    </source>
</reference>
<comment type="caution">
    <text evidence="3">The sequence shown here is derived from an EMBL/GenBank/DDBJ whole genome shotgun (WGS) entry which is preliminary data.</text>
</comment>
<proteinExistence type="predicted"/>
<dbReference type="GO" id="GO:0004674">
    <property type="term" value="F:protein serine/threonine kinase activity"/>
    <property type="evidence" value="ECO:0007669"/>
    <property type="project" value="UniProtKB-EC"/>
</dbReference>
<evidence type="ECO:0000259" key="2">
    <source>
        <dbReference type="PROSITE" id="PS50011"/>
    </source>
</evidence>
<dbReference type="EMBL" id="LKHV02000001">
    <property type="protein sequence ID" value="MCS5708897.1"/>
    <property type="molecule type" value="Genomic_DNA"/>
</dbReference>
<evidence type="ECO:0000313" key="4">
    <source>
        <dbReference type="EMBL" id="MCS5708897.1"/>
    </source>
</evidence>